<dbReference type="InterPro" id="IPR038441">
    <property type="entry name" value="THAP_Znf_sf"/>
</dbReference>
<sequence>MKLSRLLCLVCQKREKRLYKLPKDNERMKKWLQLLSQEALLTEFELPYLVNNARLCGDHFSDWAFANSNQTSLIKHAYPILTCSPVSHDSIPSEFSTLPETQAPDKTLDQSLCADPGPPAYSSTPKQKKPAKRTSESLQADPLPSFSAPPNRSRESQIILNQRSTISRLRKKLSRQKQSLLVQLREKLTEDQYDFVCSQIRQAGRNEKGRRWTNKEKAFALNIYLHSPAAYKILRRRLHFPHKSTLRRFTLNVVKGAGFCPNLLKCLKTITKKMKDQRDRLCILCWDEMAVKEGLTYCPRRDCVEGLETSNVNPEQVIKPLHASHALVFMARGVKKNWKQVLGYFFTSKGASKNVNTVKWVTQSIDILKGCNLKVIATVCDQGPANLGIYRDLGATVDNPFFMYEGEKIFTLYDPPHLLKSTRNNFKNHGVTFLEKKVGNETQRKMTASWDQVEKLYEHDKEQKFRICPKLSLKHVRVPGFAKLSVKLAAQVCIKYF</sequence>
<dbReference type="InterPro" id="IPR006612">
    <property type="entry name" value="THAP_Znf"/>
</dbReference>
<dbReference type="InterPro" id="IPR048365">
    <property type="entry name" value="TNP-like_RNaseH_N"/>
</dbReference>
<gene>
    <name evidence="8" type="ORF">JTE90_002571</name>
</gene>
<dbReference type="Gene3D" id="6.20.210.20">
    <property type="entry name" value="THAP domain"/>
    <property type="match status" value="1"/>
</dbReference>
<evidence type="ECO:0000313" key="8">
    <source>
        <dbReference type="EMBL" id="KAG8174808.1"/>
    </source>
</evidence>
<dbReference type="Pfam" id="PF05485">
    <property type="entry name" value="THAP"/>
    <property type="match status" value="1"/>
</dbReference>
<dbReference type="GO" id="GO:0008270">
    <property type="term" value="F:zinc ion binding"/>
    <property type="evidence" value="ECO:0007669"/>
    <property type="project" value="UniProtKB-KW"/>
</dbReference>
<dbReference type="PROSITE" id="PS50950">
    <property type="entry name" value="ZF_THAP"/>
    <property type="match status" value="1"/>
</dbReference>
<dbReference type="EMBL" id="JAFNEN010001136">
    <property type="protein sequence ID" value="KAG8174808.1"/>
    <property type="molecule type" value="Genomic_DNA"/>
</dbReference>
<dbReference type="Pfam" id="PF21787">
    <property type="entry name" value="TNP-like_RNaseH_N"/>
    <property type="match status" value="1"/>
</dbReference>
<feature type="domain" description="THAP-type" evidence="7">
    <location>
        <begin position="1"/>
        <end position="82"/>
    </location>
</feature>
<keyword evidence="1" id="KW-0479">Metal-binding</keyword>
<dbReference type="GO" id="GO:0003677">
    <property type="term" value="F:DNA binding"/>
    <property type="evidence" value="ECO:0007669"/>
    <property type="project" value="UniProtKB-UniRule"/>
</dbReference>
<evidence type="ECO:0000256" key="2">
    <source>
        <dbReference type="ARBA" id="ARBA00022771"/>
    </source>
</evidence>
<keyword evidence="3" id="KW-0862">Zinc</keyword>
<evidence type="ECO:0000313" key="9">
    <source>
        <dbReference type="Proteomes" id="UP000827092"/>
    </source>
</evidence>
<accession>A0AAV6TT45</accession>
<evidence type="ECO:0000256" key="1">
    <source>
        <dbReference type="ARBA" id="ARBA00022723"/>
    </source>
</evidence>
<reference evidence="8 9" key="1">
    <citation type="journal article" date="2022" name="Nat. Ecol. Evol.">
        <title>A masculinizing supergene underlies an exaggerated male reproductive morph in a spider.</title>
        <authorList>
            <person name="Hendrickx F."/>
            <person name="De Corte Z."/>
            <person name="Sonet G."/>
            <person name="Van Belleghem S.M."/>
            <person name="Kostlbacher S."/>
            <person name="Vangestel C."/>
        </authorList>
    </citation>
    <scope>NUCLEOTIDE SEQUENCE [LARGE SCALE GENOMIC DNA]</scope>
    <source>
        <strain evidence="8">W744_W776</strain>
    </source>
</reference>
<evidence type="ECO:0000256" key="4">
    <source>
        <dbReference type="ARBA" id="ARBA00023125"/>
    </source>
</evidence>
<dbReference type="Proteomes" id="UP000827092">
    <property type="component" value="Unassembled WGS sequence"/>
</dbReference>
<keyword evidence="2 5" id="KW-0863">Zinc-finger</keyword>
<dbReference type="InterPro" id="IPR021896">
    <property type="entry name" value="THAP9-like_HTH"/>
</dbReference>
<name>A0AAV6TT45_9ARAC</name>
<keyword evidence="4 5" id="KW-0238">DNA-binding</keyword>
<protein>
    <recommendedName>
        <fullName evidence="7">THAP-type domain-containing protein</fullName>
    </recommendedName>
</protein>
<evidence type="ECO:0000259" key="7">
    <source>
        <dbReference type="PROSITE" id="PS50950"/>
    </source>
</evidence>
<evidence type="ECO:0000256" key="3">
    <source>
        <dbReference type="ARBA" id="ARBA00022833"/>
    </source>
</evidence>
<comment type="caution">
    <text evidence="8">The sequence shown here is derived from an EMBL/GenBank/DDBJ whole genome shotgun (WGS) entry which is preliminary data.</text>
</comment>
<evidence type="ECO:0000256" key="5">
    <source>
        <dbReference type="PROSITE-ProRule" id="PRU00309"/>
    </source>
</evidence>
<feature type="region of interest" description="Disordered" evidence="6">
    <location>
        <begin position="107"/>
        <end position="156"/>
    </location>
</feature>
<dbReference type="SUPFAM" id="SSF57716">
    <property type="entry name" value="Glucocorticoid receptor-like (DNA-binding domain)"/>
    <property type="match status" value="1"/>
</dbReference>
<organism evidence="8 9">
    <name type="scientific">Oedothorax gibbosus</name>
    <dbReference type="NCBI Taxonomy" id="931172"/>
    <lineage>
        <taxon>Eukaryota</taxon>
        <taxon>Metazoa</taxon>
        <taxon>Ecdysozoa</taxon>
        <taxon>Arthropoda</taxon>
        <taxon>Chelicerata</taxon>
        <taxon>Arachnida</taxon>
        <taxon>Araneae</taxon>
        <taxon>Araneomorphae</taxon>
        <taxon>Entelegynae</taxon>
        <taxon>Araneoidea</taxon>
        <taxon>Linyphiidae</taxon>
        <taxon>Erigoninae</taxon>
        <taxon>Oedothorax</taxon>
    </lineage>
</organism>
<dbReference type="Pfam" id="PF12017">
    <property type="entry name" value="Tnp_P_element"/>
    <property type="match status" value="1"/>
</dbReference>
<keyword evidence="9" id="KW-1185">Reference proteome</keyword>
<evidence type="ECO:0000256" key="6">
    <source>
        <dbReference type="SAM" id="MobiDB-lite"/>
    </source>
</evidence>
<proteinExistence type="predicted"/>
<dbReference type="AlphaFoldDB" id="A0AAV6TT45"/>